<dbReference type="SUPFAM" id="SSF56281">
    <property type="entry name" value="Metallo-hydrolase/oxidoreductase"/>
    <property type="match status" value="1"/>
</dbReference>
<protein>
    <submittedName>
        <fullName evidence="4">Putative metallo-beta-lactamase superfamily protein</fullName>
    </submittedName>
</protein>
<dbReference type="InterPro" id="IPR052926">
    <property type="entry name" value="Metallo-beta-lactamase_dom"/>
</dbReference>
<dbReference type="EMBL" id="LK933160">
    <property type="protein sequence ID" value="CDT44814.1"/>
    <property type="molecule type" value="Genomic_DNA"/>
</dbReference>
<dbReference type="PANTHER" id="PTHR13754">
    <property type="entry name" value="METALLO-BETA-LACTAMASE SUPERFAMILY PROTEIN"/>
    <property type="match status" value="1"/>
</dbReference>
<evidence type="ECO:0000313" key="3">
    <source>
        <dbReference type="EMBL" id="CDS84726.1"/>
    </source>
</evidence>
<dbReference type="InterPro" id="IPR041712">
    <property type="entry name" value="DHPS-like_MBL-fold"/>
</dbReference>
<proteinExistence type="predicted"/>
<evidence type="ECO:0000313" key="4">
    <source>
        <dbReference type="EMBL" id="CDT44814.1"/>
    </source>
</evidence>
<evidence type="ECO:0000259" key="1">
    <source>
        <dbReference type="Pfam" id="PF00753"/>
    </source>
</evidence>
<dbReference type="AlphaFoldDB" id="A0A069AY26"/>
<dbReference type="RefSeq" id="WP_021366298.1">
    <property type="nucleotide sequence ID" value="NZ_BBYB01000201.1"/>
</dbReference>
<sequence length="271" mass="30758">MERLKIQVLVDNNTYIDRYFVGEPAVSYYIEIDGNRILFDSGYSDVFISNAEKLNIDLGNLTHVVFSHGHNDHTRGIQFLENRYDLSTVELISHPNCFIPRKHGEKSIGAPFSAEEIKNIFMYNPKDKPFNLSKNCVFLGEIPSINDFEKRSKIGKCKIGDLWEDDYVLDDSAIVCKTDKGIFIVTGCSHSGICNIVEYAKKVCGDDRVIGILGGFHLFELNNRLDSTIQYLDKEEIRMLYPCHCVSFKVKAKMNEILNINEVGVGLTISI</sequence>
<dbReference type="InterPro" id="IPR001279">
    <property type="entry name" value="Metallo-B-lactamas"/>
</dbReference>
<dbReference type="GO" id="GO:0016740">
    <property type="term" value="F:transferase activity"/>
    <property type="evidence" value="ECO:0007669"/>
    <property type="project" value="TreeGrafter"/>
</dbReference>
<dbReference type="EMBL" id="LK932368">
    <property type="protein sequence ID" value="CDS84726.1"/>
    <property type="molecule type" value="Genomic_DNA"/>
</dbReference>
<gene>
    <name evidence="4" type="ORF">BN1095_480062</name>
    <name evidence="2" type="ORF">BN1096_310066</name>
    <name evidence="3" type="ORF">BN1097_320065</name>
</gene>
<accession>A0A069AY26</accession>
<dbReference type="PANTHER" id="PTHR13754:SF18">
    <property type="entry name" value="7,8-DIHYDROPTERIN-6-METHYL-4-(BETA-D-RIBOFURANOSYL)-AMINOBENZENE-5'-PHOSPHATE SYNTHASE"/>
    <property type="match status" value="1"/>
</dbReference>
<reference evidence="4" key="1">
    <citation type="submission" date="2014-07" db="EMBL/GenBank/DDBJ databases">
        <authorList>
            <person name="Monot Marc"/>
        </authorList>
    </citation>
    <scope>NUCLEOTIDE SEQUENCE</scope>
    <source>
        <strain evidence="4">7032989</strain>
        <strain evidence="3">7032994</strain>
    </source>
</reference>
<dbReference type="Pfam" id="PF00753">
    <property type="entry name" value="Lactamase_B"/>
    <property type="match status" value="1"/>
</dbReference>
<dbReference type="EMBL" id="LK932482">
    <property type="protein sequence ID" value="CDS84294.1"/>
    <property type="molecule type" value="Genomic_DNA"/>
</dbReference>
<name>A0A069AY26_CLODI</name>
<dbReference type="InterPro" id="IPR036866">
    <property type="entry name" value="RibonucZ/Hydroxyglut_hydro"/>
</dbReference>
<dbReference type="CDD" id="cd07713">
    <property type="entry name" value="DHPS-like_MBL-fold"/>
    <property type="match status" value="1"/>
</dbReference>
<feature type="domain" description="Metallo-beta-lactamase" evidence="1">
    <location>
        <begin position="24"/>
        <end position="88"/>
    </location>
</feature>
<dbReference type="Gene3D" id="3.60.15.10">
    <property type="entry name" value="Ribonuclease Z/Hydroxyacylglutathione hydrolase-like"/>
    <property type="match status" value="1"/>
</dbReference>
<evidence type="ECO:0000313" key="2">
    <source>
        <dbReference type="EMBL" id="CDS84294.1"/>
    </source>
</evidence>
<organism evidence="4">
    <name type="scientific">Clostridioides difficile</name>
    <name type="common">Peptoclostridium difficile</name>
    <dbReference type="NCBI Taxonomy" id="1496"/>
    <lineage>
        <taxon>Bacteria</taxon>
        <taxon>Bacillati</taxon>
        <taxon>Bacillota</taxon>
        <taxon>Clostridia</taxon>
        <taxon>Peptostreptococcales</taxon>
        <taxon>Peptostreptococcaceae</taxon>
        <taxon>Clostridioides</taxon>
    </lineage>
</organism>